<dbReference type="EMBL" id="CP004350">
    <property type="protein sequence ID" value="AHI20562.1"/>
    <property type="molecule type" value="Genomic_DNA"/>
</dbReference>
<dbReference type="GeneID" id="82878118"/>
<gene>
    <name evidence="2" type="ORF">CCASEI_10035</name>
</gene>
<protein>
    <submittedName>
        <fullName evidence="2">Uncharacterized protein</fullName>
    </submittedName>
</protein>
<evidence type="ECO:0000313" key="2">
    <source>
        <dbReference type="EMBL" id="AHI20562.1"/>
    </source>
</evidence>
<reference evidence="3" key="1">
    <citation type="submission" date="2013-02" db="EMBL/GenBank/DDBJ databases">
        <title>The complete genome sequence of Corynebacterium casei LMG S-19264 (=DSM 44701).</title>
        <authorList>
            <person name="Ruckert C."/>
            <person name="Albersmeier A."/>
            <person name="Kalinowski J."/>
        </authorList>
    </citation>
    <scope>NUCLEOTIDE SEQUENCE [LARGE SCALE GENOMIC DNA]</scope>
    <source>
        <strain evidence="3">LMG S-19264</strain>
    </source>
</reference>
<name>A0ABM5PR86_9CORY</name>
<dbReference type="RefSeq" id="WP_006823001.1">
    <property type="nucleotide sequence ID" value="NZ_CP004350.1"/>
</dbReference>
<sequence length="73" mass="8376">MPRKRRRVFKESDSPNYDRTADRPDFVSAFPDKDEAADATRSVELDEEQADSGTPDRASEEFWAEQRPPHHGA</sequence>
<organism evidence="2 3">
    <name type="scientific">Corynebacterium casei LMG S-19264</name>
    <dbReference type="NCBI Taxonomy" id="1285583"/>
    <lineage>
        <taxon>Bacteria</taxon>
        <taxon>Bacillati</taxon>
        <taxon>Actinomycetota</taxon>
        <taxon>Actinomycetes</taxon>
        <taxon>Mycobacteriales</taxon>
        <taxon>Corynebacteriaceae</taxon>
        <taxon>Corynebacterium</taxon>
    </lineage>
</organism>
<feature type="compositionally biased region" description="Basic and acidic residues" evidence="1">
    <location>
        <begin position="19"/>
        <end position="44"/>
    </location>
</feature>
<evidence type="ECO:0000313" key="3">
    <source>
        <dbReference type="Proteomes" id="UP000019226"/>
    </source>
</evidence>
<accession>A0ABM5PR86</accession>
<evidence type="ECO:0000256" key="1">
    <source>
        <dbReference type="SAM" id="MobiDB-lite"/>
    </source>
</evidence>
<keyword evidence="3" id="KW-1185">Reference proteome</keyword>
<feature type="region of interest" description="Disordered" evidence="1">
    <location>
        <begin position="1"/>
        <end position="73"/>
    </location>
</feature>
<dbReference type="Proteomes" id="UP000019226">
    <property type="component" value="Chromosome"/>
</dbReference>
<proteinExistence type="predicted"/>